<protein>
    <recommendedName>
        <fullName evidence="1">SGNH hydrolase-type esterase domain-containing protein</fullName>
    </recommendedName>
</protein>
<dbReference type="CDD" id="cd00229">
    <property type="entry name" value="SGNH_hydrolase"/>
    <property type="match status" value="1"/>
</dbReference>
<dbReference type="InterPro" id="IPR013830">
    <property type="entry name" value="SGNH_hydro"/>
</dbReference>
<accession>A0A140G6V2</accession>
<organism evidence="2 3">
    <name type="scientific">Arthrobacter phage Mudcat</name>
    <dbReference type="NCBI Taxonomy" id="1796997"/>
    <lineage>
        <taxon>Viruses</taxon>
        <taxon>Duplodnaviria</taxon>
        <taxon>Heunggongvirae</taxon>
        <taxon>Uroviricota</taxon>
        <taxon>Caudoviricetes</taxon>
        <taxon>Mudcatvirus</taxon>
        <taxon>Mudcatvirus mudcat</taxon>
    </lineage>
</organism>
<dbReference type="KEGG" id="vg:29126976"/>
<evidence type="ECO:0000313" key="3">
    <source>
        <dbReference type="Proteomes" id="UP000201625"/>
    </source>
</evidence>
<dbReference type="GeneID" id="29126976"/>
<name>A0A140G6V2_9CAUD</name>
<dbReference type="CDD" id="cd19958">
    <property type="entry name" value="pyocin_knob"/>
    <property type="match status" value="2"/>
</dbReference>
<dbReference type="SUPFAM" id="SSF52266">
    <property type="entry name" value="SGNH hydrolase"/>
    <property type="match status" value="1"/>
</dbReference>
<proteinExistence type="predicted"/>
<reference evidence="2" key="1">
    <citation type="submission" date="2018-02" db="EMBL/GenBank/DDBJ databases">
        <authorList>
            <person name="Staples A.K."/>
            <person name="Oates E.A."/>
            <person name="Brown C.B."/>
            <person name="McDaniel C.M."/>
            <person name="Wathen K.E."/>
            <person name="Thompson A.R."/>
            <person name="Goedde M.A."/>
            <person name="Gaffney B."/>
            <person name="Rinehart C.A."/>
            <person name="King R.A."/>
            <person name="Bowman C.A."/>
            <person name="Russell D.A."/>
            <person name="Pope W.H."/>
            <person name="Jacobs-Sera D."/>
            <person name="Hendrix R.W."/>
            <person name="Hatfull G.F."/>
        </authorList>
    </citation>
    <scope>NUCLEOTIDE SEQUENCE</scope>
</reference>
<dbReference type="Gene3D" id="3.40.50.1110">
    <property type="entry name" value="SGNH hydrolase"/>
    <property type="match status" value="1"/>
</dbReference>
<gene>
    <name evidence="2" type="primary">19</name>
    <name evidence="2" type="ORF">MUDCAT_19</name>
</gene>
<evidence type="ECO:0000259" key="1">
    <source>
        <dbReference type="Pfam" id="PF13472"/>
    </source>
</evidence>
<keyword evidence="3" id="KW-1185">Reference proteome</keyword>
<dbReference type="InterPro" id="IPR036514">
    <property type="entry name" value="SGNH_hydro_sf"/>
</dbReference>
<dbReference type="Proteomes" id="UP000201625">
    <property type="component" value="Segment"/>
</dbReference>
<dbReference type="EMBL" id="KU647628">
    <property type="protein sequence ID" value="AMM44387.1"/>
    <property type="molecule type" value="Genomic_DNA"/>
</dbReference>
<evidence type="ECO:0000313" key="2">
    <source>
        <dbReference type="EMBL" id="AMM44387.1"/>
    </source>
</evidence>
<dbReference type="Pfam" id="PF13472">
    <property type="entry name" value="Lipase_GDSL_2"/>
    <property type="match status" value="1"/>
</dbReference>
<dbReference type="RefSeq" id="YP_009300708.1">
    <property type="nucleotide sequence ID" value="NC_031224.2"/>
</dbReference>
<sequence length="1292" mass="139419">MPTYNQIPAVDENFNLPPEVRAAFSSSSDLQAAIASKIASDPNVLAAAANVAQSTAGLIPVWKANTAYTANQKVIAPDGAIVSAKTTFTSGSTYDSTNWVISEQFHNKGLLPDGTDFNNLKNLSDVGEWYVATATNLATMANAPSGATAPFIISIRRGPIGYSYTKQIVWSMGISTATYERSMSSGTTWNPWTQPSWIKATLSANTDIDALVDGIHKVASSSVSTTFVNVPALPSYAAVAGTLEKVTVGNNKSLVWTTTNSPFGMFVLLLTHNGTAWANEWRLISTNIPPSETAYTTLDAMSEGTHRITSTPKVTQLGLPENRSGIVTIVDPRTDTRTAKFETIDGNIYYNRRVNNIWGSWVLIVNAKASAMSTPSGWKTVPLALTSSRATLNAPLMGTWRLPLLWAIPSRRFRVRISLRNGRYDGLVQGGGVTLNKVYFGDQGTGNTFKSAPFKIAENVNIPDNGDAWISSWIDLPVGDNVPRMFSFTYTATTAPTYMVSYGYEHVGVDVAADLAPSGGTIKSAVPLDIHFETEIPTTVPIVAVVGDSKSNGTGTSRSLIDSTISQWARANVAAPMHLSSSGDTLANFALGTWKLNRWDGVTARPDHVILELGINDLISGNAAQMAVDRATIIGKIQQYLSNDISLVTIAVNEAHNSSQLAERKAYNNALRTALPSTVTRLFDFDSVISLSDTQIRDEYDFDGLHLNVAGYAAEASILRSVVGTAFSNLSEVPGFVAKWRPSTMYALNQWAISPRGNLMICTTPHTSTTTFSTANEANWAILNPSSRGWLPTGADLNTFIDAGTWVIPNQATADSIVNWPAGLTRAPGIFVVEGDYRFGSTIVFMQTLWTYGSNNPGKRERSKLSGATGAWNNWIDPYAMTDISGAMTSDYAMSNMALRDAFIRRRGGSLGSNGVAVLALRWDHGAVPFRDKLLPKLLEKNLPSSFVINPSAYRLGLAENLGVTWDDYNYWAKHYGIEFVDHGMDHLDAADTAALKVQILDSKDLLQTNIPTQSIDLYSPPGVTGTGLLDPWVGTSSPDYFTAKWEPARYVLESHAFSSGYGPGLYRDLDGNPSNGETHWTMDNETSSAAMITRIQTAQSLGSGIQLMLHPSQVDLTGKITLATFNEIMDFIAAERDAGRLIVTTMGGLFMANSRSSFRHNMLRNPSFNGTIGWNSTGYTLSEGVAQSNTSAGLLSQTIDLTNRAFFAGAHREITAKFTADASGAVVRLRLVHTAAGIDVDKQITLAANETKTLRIHALMPIWSGSNLPVFYAGRVSGGAVKVEDVGVLAV</sequence>
<feature type="domain" description="SGNH hydrolase-type esterase" evidence="1">
    <location>
        <begin position="545"/>
        <end position="714"/>
    </location>
</feature>